<feature type="transmembrane region" description="Helical" evidence="8">
    <location>
        <begin position="679"/>
        <end position="701"/>
    </location>
</feature>
<evidence type="ECO:0000256" key="2">
    <source>
        <dbReference type="ARBA" id="ARBA00022448"/>
    </source>
</evidence>
<dbReference type="PROSITE" id="PS50893">
    <property type="entry name" value="ABC_TRANSPORTER_2"/>
    <property type="match status" value="1"/>
</dbReference>
<evidence type="ECO:0000256" key="4">
    <source>
        <dbReference type="ARBA" id="ARBA00022741"/>
    </source>
</evidence>
<evidence type="ECO:0000313" key="10">
    <source>
        <dbReference type="EMBL" id="KAH7553359.1"/>
    </source>
</evidence>
<keyword evidence="2" id="KW-0813">Transport</keyword>
<gene>
    <name evidence="10" type="ORF">JRO89_XS12G0002000</name>
</gene>
<dbReference type="Proteomes" id="UP000827721">
    <property type="component" value="Unassembled WGS sequence"/>
</dbReference>
<dbReference type="PANTHER" id="PTHR48041:SF111">
    <property type="entry name" value="ABC TRANSPORTER G FAMILY MEMBER 14"/>
    <property type="match status" value="1"/>
</dbReference>
<feature type="transmembrane region" description="Helical" evidence="8">
    <location>
        <begin position="571"/>
        <end position="596"/>
    </location>
</feature>
<comment type="caution">
    <text evidence="10">The sequence shown here is derived from an EMBL/GenBank/DDBJ whole genome shotgun (WGS) entry which is preliminary data.</text>
</comment>
<dbReference type="Pfam" id="PF01061">
    <property type="entry name" value="ABC2_membrane"/>
    <property type="match status" value="1"/>
</dbReference>
<evidence type="ECO:0000256" key="6">
    <source>
        <dbReference type="ARBA" id="ARBA00022989"/>
    </source>
</evidence>
<dbReference type="SUPFAM" id="SSF52540">
    <property type="entry name" value="P-loop containing nucleoside triphosphate hydrolases"/>
    <property type="match status" value="1"/>
</dbReference>
<dbReference type="Gene3D" id="3.40.50.300">
    <property type="entry name" value="P-loop containing nucleotide triphosphate hydrolases"/>
    <property type="match status" value="1"/>
</dbReference>
<feature type="transmembrane region" description="Helical" evidence="8">
    <location>
        <begin position="536"/>
        <end position="559"/>
    </location>
</feature>
<keyword evidence="6 8" id="KW-1133">Transmembrane helix</keyword>
<dbReference type="InterPro" id="IPR050352">
    <property type="entry name" value="ABCG_transporters"/>
</dbReference>
<comment type="subcellular location">
    <subcellularLocation>
        <location evidence="1">Membrane</location>
        <topology evidence="1">Multi-pass membrane protein</topology>
    </subcellularLocation>
</comment>
<dbReference type="CDD" id="cd03213">
    <property type="entry name" value="ABCG_EPDR"/>
    <property type="match status" value="1"/>
</dbReference>
<keyword evidence="11" id="KW-1185">Reference proteome</keyword>
<evidence type="ECO:0000313" key="11">
    <source>
        <dbReference type="Proteomes" id="UP000827721"/>
    </source>
</evidence>
<keyword evidence="5" id="KW-0067">ATP-binding</keyword>
<dbReference type="InterPro" id="IPR003593">
    <property type="entry name" value="AAA+_ATPase"/>
</dbReference>
<organism evidence="10 11">
    <name type="scientific">Xanthoceras sorbifolium</name>
    <dbReference type="NCBI Taxonomy" id="99658"/>
    <lineage>
        <taxon>Eukaryota</taxon>
        <taxon>Viridiplantae</taxon>
        <taxon>Streptophyta</taxon>
        <taxon>Embryophyta</taxon>
        <taxon>Tracheophyta</taxon>
        <taxon>Spermatophyta</taxon>
        <taxon>Magnoliopsida</taxon>
        <taxon>eudicotyledons</taxon>
        <taxon>Gunneridae</taxon>
        <taxon>Pentapetalae</taxon>
        <taxon>rosids</taxon>
        <taxon>malvids</taxon>
        <taxon>Sapindales</taxon>
        <taxon>Sapindaceae</taxon>
        <taxon>Xanthoceroideae</taxon>
        <taxon>Xanthoceras</taxon>
    </lineage>
</organism>
<keyword evidence="4" id="KW-0547">Nucleotide-binding</keyword>
<feature type="transmembrane region" description="Helical" evidence="8">
    <location>
        <begin position="464"/>
        <end position="481"/>
    </location>
</feature>
<evidence type="ECO:0000256" key="1">
    <source>
        <dbReference type="ARBA" id="ARBA00004141"/>
    </source>
</evidence>
<evidence type="ECO:0000256" key="3">
    <source>
        <dbReference type="ARBA" id="ARBA00022692"/>
    </source>
</evidence>
<dbReference type="PANTHER" id="PTHR48041">
    <property type="entry name" value="ABC TRANSPORTER G FAMILY MEMBER 28"/>
    <property type="match status" value="1"/>
</dbReference>
<feature type="domain" description="ABC transporter" evidence="9">
    <location>
        <begin position="104"/>
        <end position="356"/>
    </location>
</feature>
<evidence type="ECO:0000256" key="8">
    <source>
        <dbReference type="SAM" id="Phobius"/>
    </source>
</evidence>
<feature type="transmembrane region" description="Helical" evidence="8">
    <location>
        <begin position="493"/>
        <end position="515"/>
    </location>
</feature>
<sequence length="707" mass="79365">MPLNNCIAPKPENGSTDPVEGLTEMSESQNKAVLAFPVQPKSQPLLQLTLFPITLKVSLSLSLCNKINHMYQYTFIITYVIFLTYNKVACLCICVLLISFCICLQFEEVVYKVKLEQRGSWWGGTWGSREKTILNGITGMVCPGEILAMLGPSGSGKTTLLSALGGRLNGKLSGKVTYNGQPFSGSIKRRTGFVAQDDILYPHLTVLETLFFTALLRLPNSLTRNDKLQHVEQVISELGLTRCRNSMIGGPLMRGISGGEKKRVSIAQEMLINPCLLLLDEPTSGLDSTTAQRILTTIKRLATGGRTIVTTIHQPSSRLYHMFDKVVLLSEGCPIYNGPASTALEYFSSIGFSTSMTINPADLLLDLANGISPDFKHSTEQGENIENEQKLVREALVSAYEKNISTRLKAELYNSDVNNYSYTKDASTRNNRKAEQWSTSWWHQFKVLLQRGVRERRFEAFNKLRIFQVISVAVLGGLLWWHTPTSHIADRIALLFFFSVFWGFYPLYNAVFTFPQERTMLIKERSSGMYRLSSYFLARTIGDLPLELALPTAFVFIIYWMSGLKADPVTFILSLLIVLYSVLVSQSLGLAIGAILMDIKQATTLASVTTLVFLIAGGYYIQQIPPFIVWLKYLSYSYYCYKLLLGVQYSEDDYYECSKGVLCRVGDFPAVKSMGLNHLWVDVSIMALMLVGYRLVAYMALHRVRLR</sequence>
<dbReference type="PROSITE" id="PS00211">
    <property type="entry name" value="ABC_TRANSPORTER_1"/>
    <property type="match status" value="1"/>
</dbReference>
<proteinExistence type="predicted"/>
<dbReference type="InterPro" id="IPR017871">
    <property type="entry name" value="ABC_transporter-like_CS"/>
</dbReference>
<protein>
    <recommendedName>
        <fullName evidence="9">ABC transporter domain-containing protein</fullName>
    </recommendedName>
</protein>
<keyword evidence="7 8" id="KW-0472">Membrane</keyword>
<dbReference type="InterPro" id="IPR003439">
    <property type="entry name" value="ABC_transporter-like_ATP-bd"/>
</dbReference>
<feature type="transmembrane region" description="Helical" evidence="8">
    <location>
        <begin position="76"/>
        <end position="100"/>
    </location>
</feature>
<dbReference type="EMBL" id="JAFEMO010000012">
    <property type="protein sequence ID" value="KAH7553359.1"/>
    <property type="molecule type" value="Genomic_DNA"/>
</dbReference>
<feature type="transmembrane region" description="Helical" evidence="8">
    <location>
        <begin position="603"/>
        <end position="621"/>
    </location>
</feature>
<dbReference type="InterPro" id="IPR013525">
    <property type="entry name" value="ABC2_TM"/>
</dbReference>
<evidence type="ECO:0000256" key="5">
    <source>
        <dbReference type="ARBA" id="ARBA00022840"/>
    </source>
</evidence>
<name>A0ABQ8HA44_9ROSI</name>
<reference evidence="10 11" key="1">
    <citation type="submission" date="2021-02" db="EMBL/GenBank/DDBJ databases">
        <title>Plant Genome Project.</title>
        <authorList>
            <person name="Zhang R.-G."/>
        </authorList>
    </citation>
    <scope>NUCLEOTIDE SEQUENCE [LARGE SCALE GENOMIC DNA]</scope>
    <source>
        <tissue evidence="10">Leaves</tissue>
    </source>
</reference>
<dbReference type="SMART" id="SM00382">
    <property type="entry name" value="AAA"/>
    <property type="match status" value="1"/>
</dbReference>
<accession>A0ABQ8HA44</accession>
<evidence type="ECO:0000259" key="9">
    <source>
        <dbReference type="PROSITE" id="PS50893"/>
    </source>
</evidence>
<evidence type="ECO:0000256" key="7">
    <source>
        <dbReference type="ARBA" id="ARBA00023136"/>
    </source>
</evidence>
<dbReference type="InterPro" id="IPR027417">
    <property type="entry name" value="P-loop_NTPase"/>
</dbReference>
<dbReference type="Pfam" id="PF00005">
    <property type="entry name" value="ABC_tran"/>
    <property type="match status" value="1"/>
</dbReference>
<keyword evidence="3 8" id="KW-0812">Transmembrane</keyword>